<organism evidence="4">
    <name type="scientific">Colletotrichum fructicola (strain Nara gc5)</name>
    <name type="common">Anthracnose fungus</name>
    <name type="synonym">Colletotrichum gloeosporioides (strain Nara gc5)</name>
    <dbReference type="NCBI Taxonomy" id="1213859"/>
    <lineage>
        <taxon>Eukaryota</taxon>
        <taxon>Fungi</taxon>
        <taxon>Dikarya</taxon>
        <taxon>Ascomycota</taxon>
        <taxon>Pezizomycotina</taxon>
        <taxon>Sordariomycetes</taxon>
        <taxon>Hypocreomycetidae</taxon>
        <taxon>Glomerellales</taxon>
        <taxon>Glomerellaceae</taxon>
        <taxon>Colletotrichum</taxon>
        <taxon>Colletotrichum gloeosporioides species complex</taxon>
    </lineage>
</organism>
<keyword evidence="2" id="KW-0812">Transmembrane</keyword>
<dbReference type="AlphaFoldDB" id="L2FQ23"/>
<evidence type="ECO:0000256" key="1">
    <source>
        <dbReference type="SAM" id="MobiDB-lite"/>
    </source>
</evidence>
<reference evidence="4" key="1">
    <citation type="submission" date="2012-08" db="EMBL/GenBank/DDBJ databases">
        <title>Genome analysis of Colletotrichum orbiculare and Colletotrichum fructicola.</title>
        <authorList>
            <person name="Gan P.H.P."/>
            <person name="Ikeda K."/>
            <person name="Irieda H."/>
            <person name="Narusaka M."/>
            <person name="O'Connell R.J."/>
            <person name="Narusaka Y."/>
            <person name="Takano Y."/>
            <person name="Kubo Y."/>
            <person name="Shirasu K."/>
        </authorList>
    </citation>
    <scope>NUCLEOTIDE SEQUENCE</scope>
    <source>
        <strain evidence="4">Nara gc5</strain>
    </source>
</reference>
<dbReference type="EMBL" id="KB020935">
    <property type="protein sequence ID" value="ELA28275.1"/>
    <property type="molecule type" value="Genomic_DNA"/>
</dbReference>
<dbReference type="HOGENOM" id="CLU_035734_1_1_1"/>
<accession>L2FQ23</accession>
<gene>
    <name evidence="4" type="ORF">CGGC5_11094</name>
</gene>
<dbReference type="PANTHER" id="PTHR34814:SF2">
    <property type="entry name" value="DUF3533 DOMAIN-CONTAINING PROTEIN"/>
    <property type="match status" value="1"/>
</dbReference>
<dbReference type="PANTHER" id="PTHR34814">
    <property type="entry name" value="NITROSOGUANIDINE RESISTANCE PROTEIN SNG1"/>
    <property type="match status" value="1"/>
</dbReference>
<evidence type="ECO:0000256" key="2">
    <source>
        <dbReference type="SAM" id="Phobius"/>
    </source>
</evidence>
<sequence>MSTQPLPARTPFFQWPAAQRKGAMIPMVMSSVMLLLLVLANISSPSTTMRAPSASKASQSLQAANFPTIEFGSVSEYSTPASVRNAVCKGDYWGAIYVSSGASAKLASAINGTSTSYNPADSITYTYNQARYPAQADSLIASNIVKVVGMARSFYYQTPNGTAALRSLNVSNPAAIAAYLNPIQSTADLIQPTTQGPRVFFNTVNIIIPTLAQFFYILALNGIGLSTGILAKARVRDVWLMRFGIGKIYGDVGSFQFGKTLLVFWLYMDVQWQVLESFVGSFVPMQFMPFFVLTWIITNIASTVAPFELMPGFYRIGYALPAHEAYSMMVLAWSGCADQTRVALPVLFAWWIAGHVLAVFSIRKRCADAGKMAGAAAVKAPAQEQEQAQDLPIPPRSASTELTLRSDEEQVRNEK</sequence>
<keyword evidence="2" id="KW-1133">Transmembrane helix</keyword>
<feature type="transmembrane region" description="Helical" evidence="2">
    <location>
        <begin position="248"/>
        <end position="267"/>
    </location>
</feature>
<proteinExistence type="predicted"/>
<feature type="transmembrane region" description="Helical" evidence="2">
    <location>
        <begin position="287"/>
        <end position="309"/>
    </location>
</feature>
<keyword evidence="2" id="KW-0472">Membrane</keyword>
<dbReference type="InterPro" id="IPR053001">
    <property type="entry name" value="MNNG_permease-like"/>
</dbReference>
<name>L2FQ23_COLFN</name>
<evidence type="ECO:0000259" key="3">
    <source>
        <dbReference type="Pfam" id="PF12051"/>
    </source>
</evidence>
<dbReference type="GO" id="GO:0016020">
    <property type="term" value="C:membrane"/>
    <property type="evidence" value="ECO:0007669"/>
    <property type="project" value="TreeGrafter"/>
</dbReference>
<feature type="region of interest" description="Disordered" evidence="1">
    <location>
        <begin position="381"/>
        <end position="415"/>
    </location>
</feature>
<dbReference type="STRING" id="1213859.L2FQ23"/>
<dbReference type="Pfam" id="PF12051">
    <property type="entry name" value="DUF3533"/>
    <property type="match status" value="1"/>
</dbReference>
<evidence type="ECO:0000313" key="4">
    <source>
        <dbReference type="EMBL" id="ELA28275.1"/>
    </source>
</evidence>
<feature type="compositionally biased region" description="Low complexity" evidence="1">
    <location>
        <begin position="381"/>
        <end position="390"/>
    </location>
</feature>
<feature type="transmembrane region" description="Helical" evidence="2">
    <location>
        <begin position="342"/>
        <end position="362"/>
    </location>
</feature>
<feature type="transmembrane region" description="Helical" evidence="2">
    <location>
        <begin position="206"/>
        <end position="227"/>
    </location>
</feature>
<protein>
    <submittedName>
        <fullName evidence="4">Nitrosoguanidine resistance protein</fullName>
    </submittedName>
</protein>
<dbReference type="InterPro" id="IPR022703">
    <property type="entry name" value="DUF3533"/>
</dbReference>
<feature type="domain" description="DUF3533" evidence="3">
    <location>
        <begin position="52"/>
        <end position="353"/>
    </location>
</feature>
<feature type="compositionally biased region" description="Basic and acidic residues" evidence="1">
    <location>
        <begin position="404"/>
        <end position="415"/>
    </location>
</feature>